<keyword evidence="3" id="KW-1185">Reference proteome</keyword>
<accession>A0A1Y2LQM1</accession>
<feature type="compositionally biased region" description="Basic and acidic residues" evidence="1">
    <location>
        <begin position="88"/>
        <end position="132"/>
    </location>
</feature>
<reference evidence="2 3" key="1">
    <citation type="journal article" date="2017" name="Genome Announc.">
        <title>Genome sequence of the saprophytic ascomycete Epicoccum nigrum ICMP 19927 strain isolated from New Zealand.</title>
        <authorList>
            <person name="Fokin M."/>
            <person name="Fleetwood D."/>
            <person name="Weir B.S."/>
            <person name="Villas-Boas S.G."/>
        </authorList>
    </citation>
    <scope>NUCLEOTIDE SEQUENCE [LARGE SCALE GENOMIC DNA]</scope>
    <source>
        <strain evidence="2 3">ICMP 19927</strain>
    </source>
</reference>
<dbReference type="InParanoid" id="A0A1Y2LQM1"/>
<evidence type="ECO:0000313" key="2">
    <source>
        <dbReference type="EMBL" id="OSS45198.1"/>
    </source>
</evidence>
<feature type="compositionally biased region" description="Low complexity" evidence="1">
    <location>
        <begin position="152"/>
        <end position="165"/>
    </location>
</feature>
<organism evidence="2 3">
    <name type="scientific">Epicoccum nigrum</name>
    <name type="common">Soil fungus</name>
    <name type="synonym">Epicoccum purpurascens</name>
    <dbReference type="NCBI Taxonomy" id="105696"/>
    <lineage>
        <taxon>Eukaryota</taxon>
        <taxon>Fungi</taxon>
        <taxon>Dikarya</taxon>
        <taxon>Ascomycota</taxon>
        <taxon>Pezizomycotina</taxon>
        <taxon>Dothideomycetes</taxon>
        <taxon>Pleosporomycetidae</taxon>
        <taxon>Pleosporales</taxon>
        <taxon>Pleosporineae</taxon>
        <taxon>Didymellaceae</taxon>
        <taxon>Epicoccum</taxon>
    </lineage>
</organism>
<gene>
    <name evidence="2" type="ORF">B5807_09242</name>
</gene>
<protein>
    <submittedName>
        <fullName evidence="2">Uncharacterized protein</fullName>
    </submittedName>
</protein>
<dbReference type="Proteomes" id="UP000193240">
    <property type="component" value="Unassembled WGS sequence"/>
</dbReference>
<sequence length="232" mass="25951">MCQYWKKLHTCTHQSDWRYIEMCHQGFISNTVCKDIATTEPGERQSHFPCWVCIKTEARAELMERIAQEQAEAEAAEAAREQAARYKAENDKRVREERVRREAREKADRERAAEMRVRAEREAEREKARKEGGAWTVAESHGGRKKNKGRGSVPNSPSSLSTSFPMGPLKKDAWKENSGKTSAAWGEGEKATSVSGRAGVWPPPRKILSRKEGAAGVLGNRPDGQGDGNGKK</sequence>
<name>A0A1Y2LQM1_EPING</name>
<proteinExistence type="predicted"/>
<feature type="compositionally biased region" description="Basic and acidic residues" evidence="1">
    <location>
        <begin position="169"/>
        <end position="178"/>
    </location>
</feature>
<evidence type="ECO:0000313" key="3">
    <source>
        <dbReference type="Proteomes" id="UP000193240"/>
    </source>
</evidence>
<dbReference type="AlphaFoldDB" id="A0A1Y2LQM1"/>
<evidence type="ECO:0000256" key="1">
    <source>
        <dbReference type="SAM" id="MobiDB-lite"/>
    </source>
</evidence>
<dbReference type="OMA" id="WKKMHTC"/>
<feature type="region of interest" description="Disordered" evidence="1">
    <location>
        <begin position="88"/>
        <end position="232"/>
    </location>
</feature>
<dbReference type="EMBL" id="KZ107855">
    <property type="protein sequence ID" value="OSS45198.1"/>
    <property type="molecule type" value="Genomic_DNA"/>
</dbReference>